<dbReference type="EMBL" id="CAJVPV010004160">
    <property type="protein sequence ID" value="CAG8567885.1"/>
    <property type="molecule type" value="Genomic_DNA"/>
</dbReference>
<protein>
    <submittedName>
        <fullName evidence="9">15280_t:CDS:1</fullName>
    </submittedName>
</protein>
<evidence type="ECO:0000256" key="1">
    <source>
        <dbReference type="ARBA" id="ARBA00004389"/>
    </source>
</evidence>
<evidence type="ECO:0000259" key="8">
    <source>
        <dbReference type="PROSITE" id="PS50076"/>
    </source>
</evidence>
<dbReference type="OrthoDB" id="1507364at2759"/>
<feature type="compositionally biased region" description="Basic and acidic residues" evidence="6">
    <location>
        <begin position="75"/>
        <end position="92"/>
    </location>
</feature>
<sequence>MEFNKDEALRCLEIAREKLTTGDVSGAIKFAQKSINLFPTTEAEVFLKRAESAKTTNDRGGSSRQSPSKSPSSPSREHNQGRQTRDYTPEQAEAVKRIRSCDVNDYYAILSISKESSDAEIKKAYRKLALQMHPDKNGAPGADEAFKMVGKAFQILSDPQKRAIYDEHGADPDSRSTGMPSGFGGTRFSNGFASGTMFTDEISPEEIFNMFFSGDGFHSATFVGPGFSARRFQPRRESPNGGRAREQNNTSPLLTFFQLLPLILLFIFTFSSNWLTPTPEPMPAYSLHQSRYYPESRHTRSLDVPYFVEPNQFASFAQNPRKLQQFEDSIEIRFVKSLTDDCNNEFVMKQRKVNEAKGWLFPDEEKLKDAQNTKLPSCEKLMELSKSQRYKEIRSMMVRQ</sequence>
<accession>A0A9N9G025</accession>
<feature type="compositionally biased region" description="Low complexity" evidence="6">
    <location>
        <begin position="59"/>
        <end position="74"/>
    </location>
</feature>
<evidence type="ECO:0000313" key="9">
    <source>
        <dbReference type="EMBL" id="CAG8567885.1"/>
    </source>
</evidence>
<evidence type="ECO:0000256" key="2">
    <source>
        <dbReference type="ARBA" id="ARBA00022692"/>
    </source>
</evidence>
<dbReference type="Pfam" id="PF09320">
    <property type="entry name" value="DUF1977"/>
    <property type="match status" value="1"/>
</dbReference>
<dbReference type="InterPro" id="IPR015399">
    <property type="entry name" value="DUF1977_DnaJ-like"/>
</dbReference>
<dbReference type="PROSITE" id="PS00636">
    <property type="entry name" value="DNAJ_1"/>
    <property type="match status" value="1"/>
</dbReference>
<gene>
    <name evidence="9" type="ORF">AMORRO_LOCUS6326</name>
</gene>
<evidence type="ECO:0000256" key="6">
    <source>
        <dbReference type="SAM" id="MobiDB-lite"/>
    </source>
</evidence>
<comment type="caution">
    <text evidence="9">The sequence shown here is derived from an EMBL/GenBank/DDBJ whole genome shotgun (WGS) entry which is preliminary data.</text>
</comment>
<dbReference type="SMART" id="SM00271">
    <property type="entry name" value="DnaJ"/>
    <property type="match status" value="1"/>
</dbReference>
<feature type="domain" description="J" evidence="8">
    <location>
        <begin position="105"/>
        <end position="169"/>
    </location>
</feature>
<feature type="transmembrane region" description="Helical" evidence="7">
    <location>
        <begin position="253"/>
        <end position="275"/>
    </location>
</feature>
<keyword evidence="5 7" id="KW-0472">Membrane</keyword>
<dbReference type="InterPro" id="IPR051100">
    <property type="entry name" value="DnaJ_subfamily_B/C"/>
</dbReference>
<dbReference type="Proteomes" id="UP000789342">
    <property type="component" value="Unassembled WGS sequence"/>
</dbReference>
<keyword evidence="2 7" id="KW-0812">Transmembrane</keyword>
<evidence type="ECO:0000256" key="5">
    <source>
        <dbReference type="ARBA" id="ARBA00023136"/>
    </source>
</evidence>
<name>A0A9N9G025_9GLOM</name>
<keyword evidence="10" id="KW-1185">Reference proteome</keyword>
<dbReference type="PANTHER" id="PTHR43908:SF3">
    <property type="entry name" value="AT29763P-RELATED"/>
    <property type="match status" value="1"/>
</dbReference>
<comment type="subcellular location">
    <subcellularLocation>
        <location evidence="1">Endoplasmic reticulum membrane</location>
        <topology evidence="1">Single-pass membrane protein</topology>
    </subcellularLocation>
</comment>
<dbReference type="Pfam" id="PF00226">
    <property type="entry name" value="DnaJ"/>
    <property type="match status" value="1"/>
</dbReference>
<reference evidence="9" key="1">
    <citation type="submission" date="2021-06" db="EMBL/GenBank/DDBJ databases">
        <authorList>
            <person name="Kallberg Y."/>
            <person name="Tangrot J."/>
            <person name="Rosling A."/>
        </authorList>
    </citation>
    <scope>NUCLEOTIDE SEQUENCE</scope>
    <source>
        <strain evidence="9">CL551</strain>
    </source>
</reference>
<dbReference type="CDD" id="cd06257">
    <property type="entry name" value="DnaJ"/>
    <property type="match status" value="1"/>
</dbReference>
<dbReference type="InterPro" id="IPR018253">
    <property type="entry name" value="DnaJ_domain_CS"/>
</dbReference>
<organism evidence="9 10">
    <name type="scientific">Acaulospora morrowiae</name>
    <dbReference type="NCBI Taxonomy" id="94023"/>
    <lineage>
        <taxon>Eukaryota</taxon>
        <taxon>Fungi</taxon>
        <taxon>Fungi incertae sedis</taxon>
        <taxon>Mucoromycota</taxon>
        <taxon>Glomeromycotina</taxon>
        <taxon>Glomeromycetes</taxon>
        <taxon>Diversisporales</taxon>
        <taxon>Acaulosporaceae</taxon>
        <taxon>Acaulospora</taxon>
    </lineage>
</organism>
<feature type="region of interest" description="Disordered" evidence="6">
    <location>
        <begin position="52"/>
        <end position="92"/>
    </location>
</feature>
<dbReference type="FunFam" id="1.10.287.110:FF:000070">
    <property type="entry name" value="Endoplasmic reticulum protein, putative"/>
    <property type="match status" value="1"/>
</dbReference>
<dbReference type="InterPro" id="IPR001623">
    <property type="entry name" value="DnaJ_domain"/>
</dbReference>
<keyword evidence="3" id="KW-0256">Endoplasmic reticulum</keyword>
<evidence type="ECO:0000313" key="10">
    <source>
        <dbReference type="Proteomes" id="UP000789342"/>
    </source>
</evidence>
<dbReference type="PROSITE" id="PS50076">
    <property type="entry name" value="DNAJ_2"/>
    <property type="match status" value="1"/>
</dbReference>
<dbReference type="SUPFAM" id="SSF46565">
    <property type="entry name" value="Chaperone J-domain"/>
    <property type="match status" value="1"/>
</dbReference>
<dbReference type="GO" id="GO:0071218">
    <property type="term" value="P:cellular response to misfolded protein"/>
    <property type="evidence" value="ECO:0007669"/>
    <property type="project" value="TreeGrafter"/>
</dbReference>
<dbReference type="GO" id="GO:0030544">
    <property type="term" value="F:Hsp70 protein binding"/>
    <property type="evidence" value="ECO:0007669"/>
    <property type="project" value="TreeGrafter"/>
</dbReference>
<dbReference type="AlphaFoldDB" id="A0A9N9G025"/>
<dbReference type="PRINTS" id="PR00625">
    <property type="entry name" value="JDOMAIN"/>
</dbReference>
<dbReference type="PANTHER" id="PTHR43908">
    <property type="entry name" value="AT29763P-RELATED"/>
    <property type="match status" value="1"/>
</dbReference>
<evidence type="ECO:0000256" key="7">
    <source>
        <dbReference type="SAM" id="Phobius"/>
    </source>
</evidence>
<dbReference type="InterPro" id="IPR036869">
    <property type="entry name" value="J_dom_sf"/>
</dbReference>
<keyword evidence="4 7" id="KW-1133">Transmembrane helix</keyword>
<evidence type="ECO:0000256" key="4">
    <source>
        <dbReference type="ARBA" id="ARBA00022989"/>
    </source>
</evidence>
<dbReference type="Gene3D" id="1.10.287.110">
    <property type="entry name" value="DnaJ domain"/>
    <property type="match status" value="1"/>
</dbReference>
<dbReference type="GO" id="GO:0005789">
    <property type="term" value="C:endoplasmic reticulum membrane"/>
    <property type="evidence" value="ECO:0007669"/>
    <property type="project" value="UniProtKB-SubCell"/>
</dbReference>
<evidence type="ECO:0000256" key="3">
    <source>
        <dbReference type="ARBA" id="ARBA00022824"/>
    </source>
</evidence>
<proteinExistence type="predicted"/>